<dbReference type="PANTHER" id="PTHR47256">
    <property type="entry name" value="ZN(II)2CYS6 TRANSCRIPTION FACTOR (EUROFUNG)-RELATED"/>
    <property type="match status" value="1"/>
</dbReference>
<feature type="domain" description="Zn(2)-C6 fungal-type" evidence="3">
    <location>
        <begin position="43"/>
        <end position="73"/>
    </location>
</feature>
<evidence type="ECO:0000313" key="4">
    <source>
        <dbReference type="EMBL" id="CAI6341680.1"/>
    </source>
</evidence>
<evidence type="ECO:0000313" key="5">
    <source>
        <dbReference type="Proteomes" id="UP001152607"/>
    </source>
</evidence>
<dbReference type="AlphaFoldDB" id="A0A9W4UTB7"/>
<dbReference type="InterPro" id="IPR001138">
    <property type="entry name" value="Zn2Cys6_DnaBD"/>
</dbReference>
<dbReference type="SMART" id="SM00066">
    <property type="entry name" value="GAL4"/>
    <property type="match status" value="1"/>
</dbReference>
<reference evidence="4" key="1">
    <citation type="submission" date="2023-01" db="EMBL/GenBank/DDBJ databases">
        <authorList>
            <person name="Van Ghelder C."/>
            <person name="Rancurel C."/>
        </authorList>
    </citation>
    <scope>NUCLEOTIDE SEQUENCE</scope>
    <source>
        <strain evidence="4">CNCM I-4278</strain>
    </source>
</reference>
<dbReference type="EMBL" id="CAOQHR010000012">
    <property type="protein sequence ID" value="CAI6341680.1"/>
    <property type="molecule type" value="Genomic_DNA"/>
</dbReference>
<comment type="caution">
    <text evidence="4">The sequence shown here is derived from an EMBL/GenBank/DDBJ whole genome shotgun (WGS) entry which is preliminary data.</text>
</comment>
<dbReference type="GO" id="GO:0000981">
    <property type="term" value="F:DNA-binding transcription factor activity, RNA polymerase II-specific"/>
    <property type="evidence" value="ECO:0007669"/>
    <property type="project" value="InterPro"/>
</dbReference>
<proteinExistence type="predicted"/>
<evidence type="ECO:0000256" key="2">
    <source>
        <dbReference type="SAM" id="MobiDB-lite"/>
    </source>
</evidence>
<accession>A0A9W4UTB7</accession>
<dbReference type="Pfam" id="PF00172">
    <property type="entry name" value="Zn_clus"/>
    <property type="match status" value="1"/>
</dbReference>
<dbReference type="PROSITE" id="PS50048">
    <property type="entry name" value="ZN2_CY6_FUNGAL_2"/>
    <property type="match status" value="1"/>
</dbReference>
<keyword evidence="1" id="KW-0539">Nucleus</keyword>
<sequence>MDKAHSSRNKNKRPLRPLLPANGEAPKVDPAPPTPKRSRVSNACSACRTRKTKCSGERPKCSKCILYSTTCEYPDTERQLLHERYNNFRSQQTAYAELFNQLVTLPENESLNMLRRIRASHDPSRSPIRPPYPHPDHGASSEAGVGKAHHDQLKRKAEQLDQMSDNITNVYGLLQHASEHGANELFRHIRQGMSPKNVPAFTGELLTRRSPSPNQINRNILPPDSTATGLEYELTILHNLPYPVLEPVELPKIGLDHLAKSN</sequence>
<dbReference type="PANTHER" id="PTHR47256:SF1">
    <property type="entry name" value="ZN(II)2CYS6 TRANSCRIPTION FACTOR (EUROFUNG)"/>
    <property type="match status" value="1"/>
</dbReference>
<dbReference type="CDD" id="cd00067">
    <property type="entry name" value="GAL4"/>
    <property type="match status" value="1"/>
</dbReference>
<evidence type="ECO:0000259" key="3">
    <source>
        <dbReference type="PROSITE" id="PS50048"/>
    </source>
</evidence>
<protein>
    <recommendedName>
        <fullName evidence="3">Zn(2)-C6 fungal-type domain-containing protein</fullName>
    </recommendedName>
</protein>
<dbReference type="OrthoDB" id="10261408at2759"/>
<dbReference type="Gene3D" id="4.10.240.10">
    <property type="entry name" value="Zn(2)-C6 fungal-type DNA-binding domain"/>
    <property type="match status" value="1"/>
</dbReference>
<evidence type="ECO:0000256" key="1">
    <source>
        <dbReference type="ARBA" id="ARBA00023242"/>
    </source>
</evidence>
<dbReference type="InterPro" id="IPR036864">
    <property type="entry name" value="Zn2-C6_fun-type_DNA-bd_sf"/>
</dbReference>
<feature type="compositionally biased region" description="Basic residues" evidence="2">
    <location>
        <begin position="1"/>
        <end position="15"/>
    </location>
</feature>
<feature type="region of interest" description="Disordered" evidence="2">
    <location>
        <begin position="120"/>
        <end position="155"/>
    </location>
</feature>
<keyword evidence="5" id="KW-1185">Reference proteome</keyword>
<dbReference type="GO" id="GO:0008270">
    <property type="term" value="F:zinc ion binding"/>
    <property type="evidence" value="ECO:0007669"/>
    <property type="project" value="InterPro"/>
</dbReference>
<gene>
    <name evidence="4" type="ORF">PDIGIT_LOCUS14880</name>
</gene>
<dbReference type="InterPro" id="IPR053187">
    <property type="entry name" value="Notoamide_regulator"/>
</dbReference>
<feature type="region of interest" description="Disordered" evidence="2">
    <location>
        <begin position="1"/>
        <end position="40"/>
    </location>
</feature>
<name>A0A9W4UTB7_9PLEO</name>
<dbReference type="PROSITE" id="PS00463">
    <property type="entry name" value="ZN2_CY6_FUNGAL_1"/>
    <property type="match status" value="1"/>
</dbReference>
<dbReference type="SUPFAM" id="SSF57701">
    <property type="entry name" value="Zn2/Cys6 DNA-binding domain"/>
    <property type="match status" value="1"/>
</dbReference>
<organism evidence="4 5">
    <name type="scientific">Periconia digitata</name>
    <dbReference type="NCBI Taxonomy" id="1303443"/>
    <lineage>
        <taxon>Eukaryota</taxon>
        <taxon>Fungi</taxon>
        <taxon>Dikarya</taxon>
        <taxon>Ascomycota</taxon>
        <taxon>Pezizomycotina</taxon>
        <taxon>Dothideomycetes</taxon>
        <taxon>Pleosporomycetidae</taxon>
        <taxon>Pleosporales</taxon>
        <taxon>Massarineae</taxon>
        <taxon>Periconiaceae</taxon>
        <taxon>Periconia</taxon>
    </lineage>
</organism>
<dbReference type="Proteomes" id="UP001152607">
    <property type="component" value="Unassembled WGS sequence"/>
</dbReference>